<dbReference type="PANTHER" id="PTHR46580:SF4">
    <property type="entry name" value="ATP_GTP-BINDING PROTEIN"/>
    <property type="match status" value="1"/>
</dbReference>
<dbReference type="Pfam" id="PF13517">
    <property type="entry name" value="FG-GAP_3"/>
    <property type="match status" value="2"/>
</dbReference>
<feature type="chain" id="PRO_5047352417" evidence="2">
    <location>
        <begin position="25"/>
        <end position="376"/>
    </location>
</feature>
<dbReference type="SUPFAM" id="SSF69318">
    <property type="entry name" value="Integrin alpha N-terminal domain"/>
    <property type="match status" value="1"/>
</dbReference>
<dbReference type="Gene3D" id="2.130.10.130">
    <property type="entry name" value="Integrin alpha, N-terminal"/>
    <property type="match status" value="2"/>
</dbReference>
<reference evidence="3 4" key="1">
    <citation type="submission" date="2022-05" db="EMBL/GenBank/DDBJ databases">
        <title>Microbulbifer sp. nov., isolated from sponge.</title>
        <authorList>
            <person name="Gao L."/>
        </authorList>
    </citation>
    <scope>NUCLEOTIDE SEQUENCE [LARGE SCALE GENOMIC DNA]</scope>
    <source>
        <strain evidence="3 4">MI-G</strain>
    </source>
</reference>
<name>A0ABY9EE14_9GAMM</name>
<dbReference type="PANTHER" id="PTHR46580">
    <property type="entry name" value="SENSOR KINASE-RELATED"/>
    <property type="match status" value="1"/>
</dbReference>
<accession>A0ABY9EE14</accession>
<keyword evidence="4" id="KW-1185">Reference proteome</keyword>
<dbReference type="InterPro" id="IPR013517">
    <property type="entry name" value="FG-GAP"/>
</dbReference>
<evidence type="ECO:0000313" key="3">
    <source>
        <dbReference type="EMBL" id="WKD50710.1"/>
    </source>
</evidence>
<dbReference type="Pfam" id="PF01839">
    <property type="entry name" value="FG-GAP"/>
    <property type="match status" value="1"/>
</dbReference>
<dbReference type="RefSeq" id="WP_301417266.1">
    <property type="nucleotide sequence ID" value="NZ_CP098023.1"/>
</dbReference>
<evidence type="ECO:0000256" key="1">
    <source>
        <dbReference type="ARBA" id="ARBA00022729"/>
    </source>
</evidence>
<protein>
    <submittedName>
        <fullName evidence="3">VCBS repeat-containing protein</fullName>
    </submittedName>
</protein>
<feature type="signal peptide" evidence="2">
    <location>
        <begin position="1"/>
        <end position="24"/>
    </location>
</feature>
<organism evidence="3 4">
    <name type="scientific">Microbulbifer spongiae</name>
    <dbReference type="NCBI Taxonomy" id="2944933"/>
    <lineage>
        <taxon>Bacteria</taxon>
        <taxon>Pseudomonadati</taxon>
        <taxon>Pseudomonadota</taxon>
        <taxon>Gammaproteobacteria</taxon>
        <taxon>Cellvibrionales</taxon>
        <taxon>Microbulbiferaceae</taxon>
        <taxon>Microbulbifer</taxon>
    </lineage>
</organism>
<evidence type="ECO:0000256" key="2">
    <source>
        <dbReference type="SAM" id="SignalP"/>
    </source>
</evidence>
<evidence type="ECO:0000313" key="4">
    <source>
        <dbReference type="Proteomes" id="UP001321520"/>
    </source>
</evidence>
<proteinExistence type="predicted"/>
<dbReference type="EMBL" id="CP098023">
    <property type="protein sequence ID" value="WKD50710.1"/>
    <property type="molecule type" value="Genomic_DNA"/>
</dbReference>
<keyword evidence="1 2" id="KW-0732">Signal</keyword>
<dbReference type="Proteomes" id="UP001321520">
    <property type="component" value="Chromosome"/>
</dbReference>
<sequence>MIQHKHVVYSLLLLINSFIFQAKAVEIDHITFKPTPLNVGAGQSAITVLDFNSDGAMDVICSSYTANTAVIFQGNGRGGLAKVGSVPVGENPADMAVADLNKDGNVDLVVANHETAYVTLLLGDGKGSFKPPPQSPLKIEVNPHIHMVKLADLDGDNRVDLIVDSRDDHGLRYFKGLANGSFKTPGQLINAGGDPYRGFAIGDINSDGRIDLVTPNPGEIGIVTHTGSNTPSFTLKKLAPYASPFVVELAEMNGDGKLDMLVGSNGSSVTVIPGNGDGTFHEASKTAITTPPGAKQIAVGDINGDGLEDALVANWSGELLAVLGNKTRVETIRFQDANIPNPWGVALADLNGDGKSDLIIADGGSKAAVVYVSQTE</sequence>
<dbReference type="InterPro" id="IPR028994">
    <property type="entry name" value="Integrin_alpha_N"/>
</dbReference>
<gene>
    <name evidence="3" type="ORF">M8T91_04585</name>
</gene>